<dbReference type="Pfam" id="PF13041">
    <property type="entry name" value="PPR_2"/>
    <property type="match status" value="2"/>
</dbReference>
<dbReference type="Pfam" id="PF20431">
    <property type="entry name" value="E_motif"/>
    <property type="match status" value="1"/>
</dbReference>
<feature type="repeat" description="PPR" evidence="3">
    <location>
        <begin position="390"/>
        <end position="420"/>
    </location>
</feature>
<evidence type="ECO:0000313" key="5">
    <source>
        <dbReference type="Proteomes" id="UP001604336"/>
    </source>
</evidence>
<feature type="repeat" description="PPR" evidence="3">
    <location>
        <begin position="219"/>
        <end position="253"/>
    </location>
</feature>
<evidence type="ECO:0000313" key="4">
    <source>
        <dbReference type="EMBL" id="KAL2498683.1"/>
    </source>
</evidence>
<feature type="repeat" description="PPR" evidence="3">
    <location>
        <begin position="289"/>
        <end position="319"/>
    </location>
</feature>
<dbReference type="Gene3D" id="1.25.40.10">
    <property type="entry name" value="Tetratricopeptide repeat domain"/>
    <property type="match status" value="4"/>
</dbReference>
<dbReference type="FunFam" id="1.25.40.10:FF:000280">
    <property type="entry name" value="Pentatricopeptide repeat-containing protein"/>
    <property type="match status" value="1"/>
</dbReference>
<comment type="caution">
    <text evidence="4">The sequence shown here is derived from an EMBL/GenBank/DDBJ whole genome shotgun (WGS) entry which is preliminary data.</text>
</comment>
<keyword evidence="5" id="KW-1185">Reference proteome</keyword>
<feature type="repeat" description="PPR" evidence="3">
    <location>
        <begin position="320"/>
        <end position="354"/>
    </location>
</feature>
<dbReference type="PANTHER" id="PTHR24015">
    <property type="entry name" value="OS07G0578800 PROTEIN-RELATED"/>
    <property type="match status" value="1"/>
</dbReference>
<dbReference type="PANTHER" id="PTHR24015:SF1993">
    <property type="entry name" value="PENTATRICOPEPTIDE REPEAT-CONTAINING PROTEIN"/>
    <property type="match status" value="1"/>
</dbReference>
<reference evidence="5" key="1">
    <citation type="submission" date="2024-07" db="EMBL/GenBank/DDBJ databases">
        <title>Two chromosome-level genome assemblies of Korean endemic species Abeliophyllum distichum and Forsythia ovata (Oleaceae).</title>
        <authorList>
            <person name="Jang H."/>
        </authorList>
    </citation>
    <scope>NUCLEOTIDE SEQUENCE [LARGE SCALE GENOMIC DNA]</scope>
</reference>
<dbReference type="PROSITE" id="PS51375">
    <property type="entry name" value="PPR"/>
    <property type="match status" value="6"/>
</dbReference>
<dbReference type="NCBIfam" id="TIGR00756">
    <property type="entry name" value="PPR"/>
    <property type="match status" value="5"/>
</dbReference>
<dbReference type="InterPro" id="IPR046848">
    <property type="entry name" value="E_motif"/>
</dbReference>
<evidence type="ECO:0000256" key="3">
    <source>
        <dbReference type="PROSITE-ProRule" id="PRU00708"/>
    </source>
</evidence>
<dbReference type="FunFam" id="1.25.40.10:FF:000144">
    <property type="entry name" value="Pentatricopeptide repeat-containing protein, mitochondrial"/>
    <property type="match status" value="1"/>
</dbReference>
<proteinExistence type="inferred from homology"/>
<organism evidence="4 5">
    <name type="scientific">Abeliophyllum distichum</name>
    <dbReference type="NCBI Taxonomy" id="126358"/>
    <lineage>
        <taxon>Eukaryota</taxon>
        <taxon>Viridiplantae</taxon>
        <taxon>Streptophyta</taxon>
        <taxon>Embryophyta</taxon>
        <taxon>Tracheophyta</taxon>
        <taxon>Spermatophyta</taxon>
        <taxon>Magnoliopsida</taxon>
        <taxon>eudicotyledons</taxon>
        <taxon>Gunneridae</taxon>
        <taxon>Pentapetalae</taxon>
        <taxon>asterids</taxon>
        <taxon>lamiids</taxon>
        <taxon>Lamiales</taxon>
        <taxon>Oleaceae</taxon>
        <taxon>Forsythieae</taxon>
        <taxon>Abeliophyllum</taxon>
    </lineage>
</organism>
<dbReference type="FunFam" id="1.25.40.10:FF:000968">
    <property type="entry name" value="Pentatricopeptide repeat-containing protein, mitochondrial"/>
    <property type="match status" value="1"/>
</dbReference>
<dbReference type="Pfam" id="PF01535">
    <property type="entry name" value="PPR"/>
    <property type="match status" value="6"/>
</dbReference>
<sequence>MVKSNVNSIINRFSIASWNSSIREAVNRGHSQNALLLFRQLKRNSNVQPNNLTFPLIAKACAKLSYLKYSQMIHANVAKSPFCLDVYVQTALVDMYVKCSCLGHAYDLFDNMPERDLAAWNVIIMGFAQLGFIDRVSCLFNGLRMDNIMPDAVTIMGLTQLVSAVKDTRLLSAVHCFGMKCGHEGDVSVANTWISGYSKCGDLFSAEMVFRGIGLDALTVVSWNAMIGGCACVEEPVKAVGVYQLMILDGFRPDLCTILNLLLSCTQPSSLCYGTLIHAHGIKVGCHEDIAVLNTLISMYSKCGNIDMGRSVFSSMTERTLVSWTSMIGGYSAKGDLDEALSLFHAMEASGETPDFVTTIHLISACGQIGALEVGKWIDNYTILMGLKSNVMVCNALLDMYAKCGSLRDAQELFRTMHGKTVVSWTTMIAGYALNGQTQEALDHFYRMLKFGLKPNHVTFLAVLQACTHAGLLEKGRKIFDMMIKVYGINPGLDHYACMTDLLGRQGKLKEALNFIQDMPIKPDAGIWGALLCACKIHHNLELGEYATHHLFQLEPQAAAPYVEMANIYASAEEWDGVAAMRMKMKCKEVTKSPGQSAILVNGKHYSFTVEDRHHSQGFQIFETLDNLVLQLKDEVHLFCPPELVES</sequence>
<dbReference type="SUPFAM" id="SSF48452">
    <property type="entry name" value="TPR-like"/>
    <property type="match status" value="1"/>
</dbReference>
<dbReference type="InterPro" id="IPR002885">
    <property type="entry name" value="PPR_rpt"/>
</dbReference>
<dbReference type="Proteomes" id="UP001604336">
    <property type="component" value="Unassembled WGS sequence"/>
</dbReference>
<accession>A0ABD1SFY3</accession>
<protein>
    <submittedName>
        <fullName evidence="4">Pentatricopeptide repeat-containing protein</fullName>
    </submittedName>
</protein>
<gene>
    <name evidence="4" type="ORF">Adt_24233</name>
</gene>
<dbReference type="FunFam" id="1.25.40.10:FF:000031">
    <property type="entry name" value="Pentatricopeptide repeat-containing protein mitochondrial"/>
    <property type="match status" value="1"/>
</dbReference>
<dbReference type="InterPro" id="IPR011990">
    <property type="entry name" value="TPR-like_helical_dom_sf"/>
</dbReference>
<feature type="repeat" description="PPR" evidence="3">
    <location>
        <begin position="116"/>
        <end position="150"/>
    </location>
</feature>
<comment type="similarity">
    <text evidence="2">Belongs to the PPR family. PCMP-E subfamily.</text>
</comment>
<evidence type="ECO:0000256" key="2">
    <source>
        <dbReference type="ARBA" id="ARBA00061659"/>
    </source>
</evidence>
<dbReference type="AlphaFoldDB" id="A0ABD1SFY3"/>
<feature type="repeat" description="PPR" evidence="3">
    <location>
        <begin position="421"/>
        <end position="455"/>
    </location>
</feature>
<dbReference type="EMBL" id="JBFOLK010000007">
    <property type="protein sequence ID" value="KAL2498683.1"/>
    <property type="molecule type" value="Genomic_DNA"/>
</dbReference>
<keyword evidence="1" id="KW-0677">Repeat</keyword>
<evidence type="ECO:0000256" key="1">
    <source>
        <dbReference type="ARBA" id="ARBA00022737"/>
    </source>
</evidence>
<dbReference type="InterPro" id="IPR046960">
    <property type="entry name" value="PPR_At4g14850-like_plant"/>
</dbReference>
<name>A0ABD1SFY3_9LAMI</name>